<feature type="region of interest" description="Disordered" evidence="1">
    <location>
        <begin position="142"/>
        <end position="165"/>
    </location>
</feature>
<dbReference type="Proteomes" id="UP000602198">
    <property type="component" value="Unassembled WGS sequence"/>
</dbReference>
<dbReference type="EMBL" id="JAERRJ010000014">
    <property type="protein sequence ID" value="MBL1079178.1"/>
    <property type="molecule type" value="Genomic_DNA"/>
</dbReference>
<name>A0ABS1MIW4_9NOCA</name>
<evidence type="ECO:0000256" key="1">
    <source>
        <dbReference type="SAM" id="MobiDB-lite"/>
    </source>
</evidence>
<feature type="compositionally biased region" description="Polar residues" evidence="1">
    <location>
        <begin position="147"/>
        <end position="160"/>
    </location>
</feature>
<evidence type="ECO:0000313" key="2">
    <source>
        <dbReference type="EMBL" id="MBL1079178.1"/>
    </source>
</evidence>
<sequence>MTGGQTNSTYTSWDDWRPDARGGGFNSATIAFDPAVATTLASEAATMARAVGNAKTEVASAADLKALNLKGSGADLAGMINRTATIMADGTLARHVDILTDIGETFLAATGLYQQGEEESRAAFARLSSGATPVAFEASAATAPSWGPSSGHGSQKYSDSPQRDYGNLLTDTSEAQSLWERGKREGDGISMQQSLVDPEAGEMYTWPEFVAQYNHVAGNQIIDQLQRLADSWKKAADGLKAQASAFRAAYQETLKAGVSEANSSGVWASPAAGKARSALDSYLTGVDTLAENMAFMSDTLAFTKSWMGKLQSLLPQQNLVTANDPSGSAYEAELKQMQTTWDNWYGVGAKISSNCIPQPPAAATPITALATPGNPLYDQLTGAPGASTTNPADIPFTMNGALAEGVPVSYQVSGDTRITAIPNPDGTLTTAKTTVAPDGTITVVSSTDGGADTVSVATPRNDGSGIIDTVTTLPDGTRQRTVTTPKDDGSLGAQTVGQNGALGVEAVTTRLDDGTIRTEIPDPASGTTTRMFTAPDGSTHTYVNGVAADGSRTLLASMDSDGTRSVADNNGRVFTTFANGDTAVTTPLSNGTTVTEFLDGSILPSNPAQSTDPWSVTAFLEAAHQSITTDPMVAAGTAATFGENFGGVAGSNMAVRAAVAAAEANILHMNGTSYVDGPNPKLLGFAVDAADDAAAKYGLSKAVGASAKMLGWPALIGTNAYSNWTAWENGGKSGPAAIASTVGGVGGGYAGAAAFASLAALPIFCGPGAPVCIGVSAAIGGLIFGLGGSYAAEQPFK</sequence>
<organism evidence="2 3">
    <name type="scientific">Nocardia acididurans</name>
    <dbReference type="NCBI Taxonomy" id="2802282"/>
    <lineage>
        <taxon>Bacteria</taxon>
        <taxon>Bacillati</taxon>
        <taxon>Actinomycetota</taxon>
        <taxon>Actinomycetes</taxon>
        <taxon>Mycobacteriales</taxon>
        <taxon>Nocardiaceae</taxon>
        <taxon>Nocardia</taxon>
    </lineage>
</organism>
<keyword evidence="3" id="KW-1185">Reference proteome</keyword>
<comment type="caution">
    <text evidence="2">The sequence shown here is derived from an EMBL/GenBank/DDBJ whole genome shotgun (WGS) entry which is preliminary data.</text>
</comment>
<feature type="region of interest" description="Disordered" evidence="1">
    <location>
        <begin position="516"/>
        <end position="536"/>
    </location>
</feature>
<dbReference type="RefSeq" id="WP_201955040.1">
    <property type="nucleotide sequence ID" value="NZ_JAERRJ010000014.1"/>
</dbReference>
<evidence type="ECO:0000313" key="3">
    <source>
        <dbReference type="Proteomes" id="UP000602198"/>
    </source>
</evidence>
<reference evidence="2 3" key="1">
    <citation type="submission" date="2021-01" db="EMBL/GenBank/DDBJ databases">
        <title>WGS of actinomycetes isolated from Thailand.</title>
        <authorList>
            <person name="Thawai C."/>
        </authorList>
    </citation>
    <scope>NUCLEOTIDE SEQUENCE [LARGE SCALE GENOMIC DNA]</scope>
    <source>
        <strain evidence="2 3">LPG 2</strain>
    </source>
</reference>
<gene>
    <name evidence="2" type="ORF">JK358_32715</name>
</gene>
<feature type="compositionally biased region" description="Polar residues" evidence="1">
    <location>
        <begin position="525"/>
        <end position="536"/>
    </location>
</feature>
<protein>
    <submittedName>
        <fullName evidence="2">Uncharacterized protein</fullName>
    </submittedName>
</protein>
<accession>A0ABS1MIW4</accession>
<proteinExistence type="predicted"/>